<feature type="domain" description="GBD/FH3" evidence="4">
    <location>
        <begin position="208"/>
        <end position="607"/>
    </location>
</feature>
<proteinExistence type="inferred from homology"/>
<dbReference type="InterPro" id="IPR051661">
    <property type="entry name" value="Actin_filament_regulator"/>
</dbReference>
<protein>
    <recommendedName>
        <fullName evidence="4">GBD/FH3 domain-containing protein</fullName>
    </recommendedName>
</protein>
<keyword evidence="6" id="KW-1185">Reference proteome</keyword>
<dbReference type="InterPro" id="IPR010472">
    <property type="entry name" value="FH3_dom"/>
</dbReference>
<dbReference type="Pfam" id="PF06371">
    <property type="entry name" value="Drf_GBD"/>
    <property type="match status" value="1"/>
</dbReference>
<sequence>MDSIFGRKKVRPRQSSLTSQDLNERSIPYDKLSTPQRSPIPVGTLNQGIKGISAPNTNPALTAAGTELNKFTMQRSRFDRERLYEQHRQDPSTMSISTADSSTAYEDSLNTLSSSSFKPHVHDQQIARIRRSEASSPGSQQTDFNQYPSLPSLSTRRPNSSATLANRSDLNRGSKYAASLASSEAGSHHSHLSQFYHRHHASESFHFPRPENDEEIEAMFENVKLTRDLGDIPDLSIDQKWQMVYNDECIRWKEDKQREEQSKRQSETGQPATMIPETPQWYIRKFLDKTITPKQASSLLVCLRSKEVKWFQEFISLRGASVLAQTLQHISRKGPSRQETDIKLEYEVVKCLRSIFNNTPAANEALTHPSLVTQIASSLNSPNLPTRKSILELLAALTYWNNGQVHHLVVAALEALSLANNESGGSYDYWFKSMEQTLSGRGKMGSLVGASEEVKRTGGVDSSLNDYAVANLVLINGILAFVDDLDLRLHHRSQMESAGLRRILELCSSFGVSDVDKHVRQLQATFEEDEKKLRERLDQEILQDLTNPQDVYNAIYSKTQGTRARSYFLSMMQHLLLIREEGQAMVHYYQLLDSIVTDVVLDKKLAGAEQRMGHSVERIIAQFNEADRYQAAEDEAAEARALAVRLKLEKEALEEEISQGQDGLVGKLKDHIAALEEKLSVSRETTSRLHRQLETQKASYEEKINQLEAQILELFRMLKEVGKGVDSILDGGAMDRKALVATLERNFQRQKTISILEGKEGLNHKRRRVTPGTSAPPEDLDATPGKSGLKKVGPDTTVARKPFQAQTATDKPLDETGRVSQFMDADEAHAIEQYSPQMGSLSSSRSIRASPRRVERPPLGRNNSRSNYLLTPKTDDIAFSDAVDLSRSSSPVNDDESDYGRSTRSGFTNQTEDTIITSISSDSSPDKSHILAQASPTGQLSTHLLSRSKSVSLRNGDTDSVPSIIAAQEELALADTLLLSSTPPPPPPPP</sequence>
<feature type="compositionally biased region" description="Basic and acidic residues" evidence="3">
    <location>
        <begin position="120"/>
        <end position="133"/>
    </location>
</feature>
<feature type="region of interest" description="Disordered" evidence="3">
    <location>
        <begin position="759"/>
        <end position="817"/>
    </location>
</feature>
<reference evidence="5 6" key="1">
    <citation type="journal article" date="2018" name="Evol. Lett.">
        <title>Horizontal gene cluster transfer increased hallucinogenic mushroom diversity.</title>
        <authorList>
            <person name="Reynolds H.T."/>
            <person name="Vijayakumar V."/>
            <person name="Gluck-Thaler E."/>
            <person name="Korotkin H.B."/>
            <person name="Matheny P.B."/>
            <person name="Slot J.C."/>
        </authorList>
    </citation>
    <scope>NUCLEOTIDE SEQUENCE [LARGE SCALE GENOMIC DNA]</scope>
    <source>
        <strain evidence="5 6">SRW20</strain>
    </source>
</reference>
<evidence type="ECO:0000256" key="3">
    <source>
        <dbReference type="SAM" id="MobiDB-lite"/>
    </source>
</evidence>
<dbReference type="PANTHER" id="PTHR47102">
    <property type="entry name" value="PROTEIN BNI1"/>
    <property type="match status" value="1"/>
</dbReference>
<dbReference type="Gene3D" id="1.10.238.150">
    <property type="entry name" value="Formin, FH3 diaphanous domain"/>
    <property type="match status" value="1"/>
</dbReference>
<evidence type="ECO:0000256" key="2">
    <source>
        <dbReference type="SAM" id="Coils"/>
    </source>
</evidence>
<dbReference type="GO" id="GO:0043332">
    <property type="term" value="C:mating projection tip"/>
    <property type="evidence" value="ECO:0007669"/>
    <property type="project" value="TreeGrafter"/>
</dbReference>
<dbReference type="STRING" id="231916.A0A409VKU8"/>
<feature type="region of interest" description="Disordered" evidence="3">
    <location>
        <begin position="1"/>
        <end position="53"/>
    </location>
</feature>
<dbReference type="OrthoDB" id="1104827at2759"/>
<dbReference type="EMBL" id="NHYE01005620">
    <property type="protein sequence ID" value="PPQ66836.1"/>
    <property type="molecule type" value="Genomic_DNA"/>
</dbReference>
<feature type="region of interest" description="Disordered" evidence="3">
    <location>
        <begin position="111"/>
        <end position="170"/>
    </location>
</feature>
<dbReference type="InterPro" id="IPR010473">
    <property type="entry name" value="GTPase-bd"/>
</dbReference>
<feature type="region of interest" description="Disordered" evidence="3">
    <location>
        <begin position="255"/>
        <end position="274"/>
    </location>
</feature>
<dbReference type="Pfam" id="PF06367">
    <property type="entry name" value="Drf_FH3"/>
    <property type="match status" value="1"/>
</dbReference>
<dbReference type="GO" id="GO:0051016">
    <property type="term" value="P:barbed-end actin filament capping"/>
    <property type="evidence" value="ECO:0007669"/>
    <property type="project" value="TreeGrafter"/>
</dbReference>
<feature type="non-terminal residue" evidence="5">
    <location>
        <position position="990"/>
    </location>
</feature>
<dbReference type="SMART" id="SM01140">
    <property type="entry name" value="Drf_GBD"/>
    <property type="match status" value="1"/>
</dbReference>
<feature type="compositionally biased region" description="Low complexity" evidence="3">
    <location>
        <begin position="840"/>
        <end position="849"/>
    </location>
</feature>
<organism evidence="5 6">
    <name type="scientific">Gymnopilus dilepis</name>
    <dbReference type="NCBI Taxonomy" id="231916"/>
    <lineage>
        <taxon>Eukaryota</taxon>
        <taxon>Fungi</taxon>
        <taxon>Dikarya</taxon>
        <taxon>Basidiomycota</taxon>
        <taxon>Agaricomycotina</taxon>
        <taxon>Agaricomycetes</taxon>
        <taxon>Agaricomycetidae</taxon>
        <taxon>Agaricales</taxon>
        <taxon>Agaricineae</taxon>
        <taxon>Hymenogastraceae</taxon>
        <taxon>Gymnopilus</taxon>
    </lineage>
</organism>
<dbReference type="Proteomes" id="UP000284706">
    <property type="component" value="Unassembled WGS sequence"/>
</dbReference>
<evidence type="ECO:0000313" key="5">
    <source>
        <dbReference type="EMBL" id="PPQ66836.1"/>
    </source>
</evidence>
<dbReference type="AlphaFoldDB" id="A0A409VKU8"/>
<feature type="coiled-coil region" evidence="2">
    <location>
        <begin position="629"/>
        <end position="717"/>
    </location>
</feature>
<dbReference type="GO" id="GO:0051017">
    <property type="term" value="P:actin filament bundle assembly"/>
    <property type="evidence" value="ECO:0007669"/>
    <property type="project" value="TreeGrafter"/>
</dbReference>
<dbReference type="GO" id="GO:0031267">
    <property type="term" value="F:small GTPase binding"/>
    <property type="evidence" value="ECO:0007669"/>
    <property type="project" value="InterPro"/>
</dbReference>
<evidence type="ECO:0000313" key="6">
    <source>
        <dbReference type="Proteomes" id="UP000284706"/>
    </source>
</evidence>
<comment type="caution">
    <text evidence="5">The sequence shown here is derived from an EMBL/GenBank/DDBJ whole genome shotgun (WGS) entry which is preliminary data.</text>
</comment>
<dbReference type="InParanoid" id="A0A409VKU8"/>
<feature type="region of interest" description="Disordered" evidence="3">
    <location>
        <begin position="881"/>
        <end position="913"/>
    </location>
</feature>
<dbReference type="GO" id="GO:1903475">
    <property type="term" value="P:mitotic actomyosin contractile ring assembly"/>
    <property type="evidence" value="ECO:0007669"/>
    <property type="project" value="TreeGrafter"/>
</dbReference>
<dbReference type="SMART" id="SM01139">
    <property type="entry name" value="Drf_FH3"/>
    <property type="match status" value="1"/>
</dbReference>
<dbReference type="Gene3D" id="1.25.10.10">
    <property type="entry name" value="Leucine-rich Repeat Variant"/>
    <property type="match status" value="1"/>
</dbReference>
<feature type="compositionally biased region" description="Polar residues" evidence="3">
    <location>
        <begin position="134"/>
        <end position="168"/>
    </location>
</feature>
<feature type="compositionally biased region" description="Polar residues" evidence="3">
    <location>
        <begin position="900"/>
        <end position="910"/>
    </location>
</feature>
<evidence type="ECO:0000256" key="1">
    <source>
        <dbReference type="ARBA" id="ARBA00037935"/>
    </source>
</evidence>
<gene>
    <name evidence="5" type="ORF">CVT26_009615</name>
</gene>
<feature type="compositionally biased region" description="Basic and acidic residues" evidence="3">
    <location>
        <begin position="255"/>
        <end position="266"/>
    </location>
</feature>
<evidence type="ECO:0000259" key="4">
    <source>
        <dbReference type="PROSITE" id="PS51232"/>
    </source>
</evidence>
<keyword evidence="2" id="KW-0175">Coiled coil</keyword>
<dbReference type="InterPro" id="IPR016024">
    <property type="entry name" value="ARM-type_fold"/>
</dbReference>
<dbReference type="GO" id="GO:0032153">
    <property type="term" value="C:cell division site"/>
    <property type="evidence" value="ECO:0007669"/>
    <property type="project" value="TreeGrafter"/>
</dbReference>
<accession>A0A409VKU8</accession>
<dbReference type="PROSITE" id="PS51232">
    <property type="entry name" value="GBD_FH3"/>
    <property type="match status" value="1"/>
</dbReference>
<feature type="region of interest" description="Disordered" evidence="3">
    <location>
        <begin position="832"/>
        <end position="869"/>
    </location>
</feature>
<feature type="compositionally biased region" description="Basic residues" evidence="3">
    <location>
        <begin position="1"/>
        <end position="12"/>
    </location>
</feature>
<name>A0A409VKU8_9AGAR</name>
<dbReference type="InterPro" id="IPR014768">
    <property type="entry name" value="GBD/FH3_dom"/>
</dbReference>
<dbReference type="InterPro" id="IPR011989">
    <property type="entry name" value="ARM-like"/>
</dbReference>
<comment type="similarity">
    <text evidence="1">Belongs to the formin homology family. BNI1 subfamily.</text>
</comment>
<dbReference type="GO" id="GO:0005938">
    <property type="term" value="C:cell cortex"/>
    <property type="evidence" value="ECO:0007669"/>
    <property type="project" value="UniProtKB-ARBA"/>
</dbReference>
<dbReference type="GO" id="GO:0015629">
    <property type="term" value="C:actin cytoskeleton"/>
    <property type="evidence" value="ECO:0007669"/>
    <property type="project" value="UniProtKB-ARBA"/>
</dbReference>
<dbReference type="GO" id="GO:0003779">
    <property type="term" value="F:actin binding"/>
    <property type="evidence" value="ECO:0007669"/>
    <property type="project" value="InterPro"/>
</dbReference>
<dbReference type="PANTHER" id="PTHR47102:SF2">
    <property type="entry name" value="PROTEIN BNI1"/>
    <property type="match status" value="1"/>
</dbReference>
<dbReference type="SUPFAM" id="SSF48371">
    <property type="entry name" value="ARM repeat"/>
    <property type="match status" value="1"/>
</dbReference>